<evidence type="ECO:0000313" key="5">
    <source>
        <dbReference type="Proteomes" id="UP000620124"/>
    </source>
</evidence>
<dbReference type="Proteomes" id="UP000620124">
    <property type="component" value="Unassembled WGS sequence"/>
</dbReference>
<name>A0A8H6Z208_9AGAR</name>
<dbReference type="InterPro" id="IPR041539">
    <property type="entry name" value="CxC5"/>
</dbReference>
<dbReference type="InterPro" id="IPR040898">
    <property type="entry name" value="CxC6"/>
</dbReference>
<evidence type="ECO:0000259" key="2">
    <source>
        <dbReference type="Pfam" id="PF18718"/>
    </source>
</evidence>
<feature type="domain" description="CxC6 like cysteine cluster associated with KDZ" evidence="3">
    <location>
        <begin position="313"/>
        <end position="379"/>
    </location>
</feature>
<feature type="domain" description="CxC5 like cysteine cluster associated with KDZ" evidence="2">
    <location>
        <begin position="100"/>
        <end position="214"/>
    </location>
</feature>
<organism evidence="4 5">
    <name type="scientific">Mycena venus</name>
    <dbReference type="NCBI Taxonomy" id="2733690"/>
    <lineage>
        <taxon>Eukaryota</taxon>
        <taxon>Fungi</taxon>
        <taxon>Dikarya</taxon>
        <taxon>Basidiomycota</taxon>
        <taxon>Agaricomycotina</taxon>
        <taxon>Agaricomycetes</taxon>
        <taxon>Agaricomycetidae</taxon>
        <taxon>Agaricales</taxon>
        <taxon>Marasmiineae</taxon>
        <taxon>Mycenaceae</taxon>
        <taxon>Mycena</taxon>
    </lineage>
</organism>
<evidence type="ECO:0008006" key="6">
    <source>
        <dbReference type="Google" id="ProtNLM"/>
    </source>
</evidence>
<feature type="compositionally biased region" description="Acidic residues" evidence="1">
    <location>
        <begin position="416"/>
        <end position="427"/>
    </location>
</feature>
<sequence length="643" mass="73476">MALLAAFQLLDQHLTLRHITTTQLLDFLRLASLLKRDIGLAQPARQDLASSAALWGLSTNDVDDLWEVFKDEAWDLDSPEDRTSLEESTFKNYGWRLGITSLTVYPPMDSCTNPDCPKPGLLKRAEQRQVVVYTLAQGARPAWSVHLNCAHCQTNYHNNFSVHKGIRMYYAGIPLLIQVGEHQFAELKLVNLWISSMLLGWFSASNCAKLYDIALSDRQNMESGGWQFGLKLTPDHIWDGFVIKSLLDDRQRHKSVLQVDHGGDQNTRFQAAMAERNERIILFGQDEVPHYCDRCMRVWEDDAGNLRRTWVIVSDGNNMGHPCCGFFRCTDPVQSKRGRRHFCASHDYLHFVCAIVGCEEPVTPGSRACAMPEHQRMEQLNSERGKAAFTLKHRLQRQKLRSAMAGGESDGSTSAFDEEAELDEDETQENKEWFGVDNDGNVLRYETKIPFSVGVVDDSNSVDPCDQKSEQGNTKIKALFHRRRTHNEQTLAVSNVLLFVKNAFSVPGAHKPDHFFYDTNCDAKQQVMKEPRDPWWDNVGMCVDVWHFLHKHKVSHEFCQKYCNPADFPELLCEDGKTWYFNSSVAEQVNVWLGGYHAIVREMLPVKYNFFLDKMIRLRNIATVAQLERDGHHPHHAPPPQTA</sequence>
<proteinExistence type="predicted"/>
<protein>
    <recommendedName>
        <fullName evidence="6">CxC5 like cysteine cluster associated with KDZ domain-containing protein</fullName>
    </recommendedName>
</protein>
<dbReference type="AlphaFoldDB" id="A0A8H6Z208"/>
<keyword evidence="5" id="KW-1185">Reference proteome</keyword>
<dbReference type="Pfam" id="PF18721">
    <property type="entry name" value="CxC6"/>
    <property type="match status" value="1"/>
</dbReference>
<evidence type="ECO:0000313" key="4">
    <source>
        <dbReference type="EMBL" id="KAF7368436.1"/>
    </source>
</evidence>
<comment type="caution">
    <text evidence="4">The sequence shown here is derived from an EMBL/GenBank/DDBJ whole genome shotgun (WGS) entry which is preliminary data.</text>
</comment>
<dbReference type="OrthoDB" id="2639189at2759"/>
<reference evidence="4" key="1">
    <citation type="submission" date="2020-05" db="EMBL/GenBank/DDBJ databases">
        <title>Mycena genomes resolve the evolution of fungal bioluminescence.</title>
        <authorList>
            <person name="Tsai I.J."/>
        </authorList>
    </citation>
    <scope>NUCLEOTIDE SEQUENCE</scope>
    <source>
        <strain evidence="4">CCC161011</strain>
    </source>
</reference>
<evidence type="ECO:0000259" key="3">
    <source>
        <dbReference type="Pfam" id="PF18721"/>
    </source>
</evidence>
<dbReference type="EMBL" id="JACAZI010000002">
    <property type="protein sequence ID" value="KAF7368436.1"/>
    <property type="molecule type" value="Genomic_DNA"/>
</dbReference>
<dbReference type="Pfam" id="PF18718">
    <property type="entry name" value="CxC5"/>
    <property type="match status" value="1"/>
</dbReference>
<gene>
    <name evidence="4" type="ORF">MVEN_00166600</name>
</gene>
<evidence type="ECO:0000256" key="1">
    <source>
        <dbReference type="SAM" id="MobiDB-lite"/>
    </source>
</evidence>
<feature type="region of interest" description="Disordered" evidence="1">
    <location>
        <begin position="401"/>
        <end position="430"/>
    </location>
</feature>
<accession>A0A8H6Z208</accession>